<sequence length="83" mass="8911">MTTVSTICDTLGRRAIADRVGVGLTTVSNAATSNCFPAKWYILIKAMCDEEGIECPMYLFSFVASSPVNRQQCEAVPSSEDAA</sequence>
<reference evidence="1 2" key="1">
    <citation type="submission" date="2005-12" db="EMBL/GenBank/DDBJ databases">
        <authorList>
            <person name="Moran M.A."/>
            <person name="Ferriera S."/>
            <person name="Johnson J."/>
            <person name="Kravitz S."/>
            <person name="Halpern A."/>
            <person name="Remington K."/>
            <person name="Beeson K."/>
            <person name="Tran B."/>
            <person name="Rogers Y.-H."/>
            <person name="Friedman R."/>
            <person name="Venter J.C."/>
        </authorList>
    </citation>
    <scope>NUCLEOTIDE SEQUENCE [LARGE SCALE GENOMIC DNA]</scope>
    <source>
        <strain evidence="2">ATCC BAA-591 / DSM 15170 / ISM</strain>
    </source>
</reference>
<protein>
    <submittedName>
        <fullName evidence="1">Uncharacterized protein</fullName>
    </submittedName>
</protein>
<dbReference type="AlphaFoldDB" id="A3SMN8"/>
<dbReference type="RefSeq" id="WP_009814553.1">
    <property type="nucleotide sequence ID" value="NZ_CH724156.1"/>
</dbReference>
<keyword evidence="2" id="KW-1185">Reference proteome</keyword>
<name>A3SMN8_ROSNI</name>
<organism evidence="1 2">
    <name type="scientific">Roseovarius nubinhibens (strain ATCC BAA-591 / DSM 15170 / ISM)</name>
    <dbReference type="NCBI Taxonomy" id="89187"/>
    <lineage>
        <taxon>Bacteria</taxon>
        <taxon>Pseudomonadati</taxon>
        <taxon>Pseudomonadota</taxon>
        <taxon>Alphaproteobacteria</taxon>
        <taxon>Rhodobacterales</taxon>
        <taxon>Roseobacteraceae</taxon>
        <taxon>Roseovarius</taxon>
    </lineage>
</organism>
<dbReference type="eggNOG" id="ENOG502ZMQC">
    <property type="taxonomic scope" value="Bacteria"/>
</dbReference>
<dbReference type="STRING" id="89187.ISM_12720"/>
<evidence type="ECO:0000313" key="1">
    <source>
        <dbReference type="EMBL" id="EAP75728.1"/>
    </source>
</evidence>
<dbReference type="Proteomes" id="UP000005954">
    <property type="component" value="Unassembled WGS sequence"/>
</dbReference>
<gene>
    <name evidence="1" type="ORF">ISM_12720</name>
</gene>
<evidence type="ECO:0000313" key="2">
    <source>
        <dbReference type="Proteomes" id="UP000005954"/>
    </source>
</evidence>
<accession>A3SMN8</accession>
<dbReference type="HOGENOM" id="CLU_2538072_0_0_5"/>
<proteinExistence type="predicted"/>
<comment type="caution">
    <text evidence="1">The sequence shown here is derived from an EMBL/GenBank/DDBJ whole genome shotgun (WGS) entry which is preliminary data.</text>
</comment>
<dbReference type="EMBL" id="AALY01000002">
    <property type="protein sequence ID" value="EAP75728.1"/>
    <property type="molecule type" value="Genomic_DNA"/>
</dbReference>